<accession>A0A841A9A1</accession>
<evidence type="ECO:0000313" key="3">
    <source>
        <dbReference type="Proteomes" id="UP000588158"/>
    </source>
</evidence>
<dbReference type="Gene3D" id="3.20.20.140">
    <property type="entry name" value="Metal-dependent hydrolases"/>
    <property type="match status" value="1"/>
</dbReference>
<dbReference type="SMART" id="SM00481">
    <property type="entry name" value="POLIIIAc"/>
    <property type="match status" value="1"/>
</dbReference>
<sequence length="409" mass="43657">MSPRTERRVLRLGLEDQRATPVLAVPVEVPPGAAGIEVRLVHDRDAATIDLGLEGPDGWRGWSGGARDRFAVGADAATPGDMPGPLEPGTWQVQLGLYRLPLRPLEVTLEITLPPRLEIPPDPLAPVAPQRRRASARQLPAPKGLTWFAGDFHAHSTHSDGELSLDQLAALAASAGLDVLAVTEHNTVSHHPHLAAVGARHDITLLPGQEITTARGHANAFGDLPAIDFRRDPAHWRDEVAAGGGFLSLDHPLAEHTAWQHTLDPLPPALELWHVTWFLDRTATGPWALLARWATDPVLLGGSENHHDRHGYVPGTPTTWVAAAECTPAALLEAASAGRTAITTLPTPDAPALVRCEDELVAVGAEGTVLRDMDGRARVLRSARTVIPATGRGPYRLESPAGELLAISP</sequence>
<dbReference type="SUPFAM" id="SSF89550">
    <property type="entry name" value="PHP domain-like"/>
    <property type="match status" value="1"/>
</dbReference>
<dbReference type="PANTHER" id="PTHR42924">
    <property type="entry name" value="EXONUCLEASE"/>
    <property type="match status" value="1"/>
</dbReference>
<evidence type="ECO:0000259" key="1">
    <source>
        <dbReference type="SMART" id="SM00481"/>
    </source>
</evidence>
<keyword evidence="3" id="KW-1185">Reference proteome</keyword>
<dbReference type="EMBL" id="JACHLZ010000001">
    <property type="protein sequence ID" value="MBB5831406.1"/>
    <property type="molecule type" value="Genomic_DNA"/>
</dbReference>
<dbReference type="InterPro" id="IPR052018">
    <property type="entry name" value="PHP_domain"/>
</dbReference>
<dbReference type="RefSeq" id="WP_221421102.1">
    <property type="nucleotide sequence ID" value="NZ_JACHLZ010000001.1"/>
</dbReference>
<dbReference type="Proteomes" id="UP000588158">
    <property type="component" value="Unassembled WGS sequence"/>
</dbReference>
<dbReference type="NCBIfam" id="NF038032">
    <property type="entry name" value="CehA_McbA_metalo"/>
    <property type="match status" value="1"/>
</dbReference>
<dbReference type="InterPro" id="IPR016195">
    <property type="entry name" value="Pol/histidinol_Pase-like"/>
</dbReference>
<gene>
    <name evidence="2" type="ORF">HNR70_001219</name>
</gene>
<dbReference type="AlphaFoldDB" id="A0A841A9A1"/>
<protein>
    <recommendedName>
        <fullName evidence="1">Polymerase/histidinol phosphatase N-terminal domain-containing protein</fullName>
    </recommendedName>
</protein>
<dbReference type="GO" id="GO:0035312">
    <property type="term" value="F:5'-3' DNA exonuclease activity"/>
    <property type="evidence" value="ECO:0007669"/>
    <property type="project" value="TreeGrafter"/>
</dbReference>
<dbReference type="Pfam" id="PF02811">
    <property type="entry name" value="PHP"/>
    <property type="match status" value="1"/>
</dbReference>
<reference evidence="2 3" key="1">
    <citation type="submission" date="2020-08" db="EMBL/GenBank/DDBJ databases">
        <title>Sequencing the genomes of 1000 actinobacteria strains.</title>
        <authorList>
            <person name="Klenk H.-P."/>
        </authorList>
    </citation>
    <scope>NUCLEOTIDE SEQUENCE [LARGE SCALE GENOMIC DNA]</scope>
    <source>
        <strain evidence="2 3">DSM 28796</strain>
    </source>
</reference>
<comment type="caution">
    <text evidence="2">The sequence shown here is derived from an EMBL/GenBank/DDBJ whole genome shotgun (WGS) entry which is preliminary data.</text>
</comment>
<organism evidence="2 3">
    <name type="scientific">Brachybacterium aquaticum</name>
    <dbReference type="NCBI Taxonomy" id="1432564"/>
    <lineage>
        <taxon>Bacteria</taxon>
        <taxon>Bacillati</taxon>
        <taxon>Actinomycetota</taxon>
        <taxon>Actinomycetes</taxon>
        <taxon>Micrococcales</taxon>
        <taxon>Dermabacteraceae</taxon>
        <taxon>Brachybacterium</taxon>
    </lineage>
</organism>
<name>A0A841A9A1_9MICO</name>
<dbReference type="InterPro" id="IPR004013">
    <property type="entry name" value="PHP_dom"/>
</dbReference>
<proteinExistence type="predicted"/>
<evidence type="ECO:0000313" key="2">
    <source>
        <dbReference type="EMBL" id="MBB5831406.1"/>
    </source>
</evidence>
<dbReference type="InterPro" id="IPR003141">
    <property type="entry name" value="Pol/His_phosphatase_N"/>
</dbReference>
<dbReference type="PANTHER" id="PTHR42924:SF3">
    <property type="entry name" value="POLYMERASE_HISTIDINOL PHOSPHATASE N-TERMINAL DOMAIN-CONTAINING PROTEIN"/>
    <property type="match status" value="1"/>
</dbReference>
<dbReference type="GO" id="GO:0004534">
    <property type="term" value="F:5'-3' RNA exonuclease activity"/>
    <property type="evidence" value="ECO:0007669"/>
    <property type="project" value="TreeGrafter"/>
</dbReference>
<feature type="domain" description="Polymerase/histidinol phosphatase N-terminal" evidence="1">
    <location>
        <begin position="150"/>
        <end position="215"/>
    </location>
</feature>